<dbReference type="AlphaFoldDB" id="A0A1A5YDY8"/>
<feature type="transmembrane region" description="Helical" evidence="1">
    <location>
        <begin position="12"/>
        <end position="35"/>
    </location>
</feature>
<keyword evidence="1" id="KW-0812">Transmembrane</keyword>
<sequence length="77" mass="7925">MNGKGKQDNPWKAAALVGALGIDVGVCVLLGYWLGSMAGNLYGDPKQWMAGGLLVGLAVGLLSAILIVRKVLKDSDG</sequence>
<evidence type="ECO:0000256" key="1">
    <source>
        <dbReference type="SAM" id="Phobius"/>
    </source>
</evidence>
<feature type="transmembrane region" description="Helical" evidence="1">
    <location>
        <begin position="47"/>
        <end position="68"/>
    </location>
</feature>
<gene>
    <name evidence="2" type="ORF">A7K91_06585</name>
</gene>
<keyword evidence="3" id="KW-1185">Reference proteome</keyword>
<dbReference type="OrthoDB" id="2629325at2"/>
<proteinExistence type="predicted"/>
<keyword evidence="1" id="KW-1133">Transmembrane helix</keyword>
<organism evidence="2 3">
    <name type="scientific">Paenibacillus oryzae</name>
    <dbReference type="NCBI Taxonomy" id="1844972"/>
    <lineage>
        <taxon>Bacteria</taxon>
        <taxon>Bacillati</taxon>
        <taxon>Bacillota</taxon>
        <taxon>Bacilli</taxon>
        <taxon>Bacillales</taxon>
        <taxon>Paenibacillaceae</taxon>
        <taxon>Paenibacillus</taxon>
    </lineage>
</organism>
<dbReference type="STRING" id="1844972.A7K91_06585"/>
<evidence type="ECO:0000313" key="3">
    <source>
        <dbReference type="Proteomes" id="UP000092024"/>
    </source>
</evidence>
<evidence type="ECO:0000313" key="2">
    <source>
        <dbReference type="EMBL" id="OBR63610.1"/>
    </source>
</evidence>
<comment type="caution">
    <text evidence="2">The sequence shown here is derived from an EMBL/GenBank/DDBJ whole genome shotgun (WGS) entry which is preliminary data.</text>
</comment>
<protein>
    <recommendedName>
        <fullName evidence="4">ATPase F0F1</fullName>
    </recommendedName>
</protein>
<evidence type="ECO:0008006" key="4">
    <source>
        <dbReference type="Google" id="ProtNLM"/>
    </source>
</evidence>
<dbReference type="RefSeq" id="WP_068686098.1">
    <property type="nucleotide sequence ID" value="NZ_LYPA01000071.1"/>
</dbReference>
<accession>A0A1A5YDY8</accession>
<dbReference type="EMBL" id="LYPA01000071">
    <property type="protein sequence ID" value="OBR63610.1"/>
    <property type="molecule type" value="Genomic_DNA"/>
</dbReference>
<reference evidence="2 3" key="1">
    <citation type="submission" date="2016-05" db="EMBL/GenBank/DDBJ databases">
        <title>Paenibacillus oryzae. sp. nov., isolated from the rice root.</title>
        <authorList>
            <person name="Zhang J."/>
            <person name="Zhang X."/>
        </authorList>
    </citation>
    <scope>NUCLEOTIDE SEQUENCE [LARGE SCALE GENOMIC DNA]</scope>
    <source>
        <strain evidence="2 3">1DrF-4</strain>
    </source>
</reference>
<dbReference type="Proteomes" id="UP000092024">
    <property type="component" value="Unassembled WGS sequence"/>
</dbReference>
<name>A0A1A5YDY8_9BACL</name>
<keyword evidence="1" id="KW-0472">Membrane</keyword>